<organism evidence="4 5">
    <name type="scientific">Sphingopyxis terrae subsp. ummariensis</name>
    <dbReference type="NCBI Taxonomy" id="429001"/>
    <lineage>
        <taxon>Bacteria</taxon>
        <taxon>Pseudomonadati</taxon>
        <taxon>Pseudomonadota</taxon>
        <taxon>Alphaproteobacteria</taxon>
        <taxon>Sphingomonadales</taxon>
        <taxon>Sphingomonadaceae</taxon>
        <taxon>Sphingopyxis</taxon>
    </lineage>
</organism>
<reference evidence="5" key="1">
    <citation type="submission" date="2017-04" db="EMBL/GenBank/DDBJ databases">
        <authorList>
            <person name="Varghese N."/>
            <person name="Submissions S."/>
        </authorList>
    </citation>
    <scope>NUCLEOTIDE SEQUENCE [LARGE SCALE GENOMIC DNA]</scope>
    <source>
        <strain evidence="5">UI2</strain>
    </source>
</reference>
<feature type="compositionally biased region" description="Polar residues" evidence="1">
    <location>
        <begin position="87"/>
        <end position="96"/>
    </location>
</feature>
<dbReference type="AlphaFoldDB" id="A0A1Y6FN73"/>
<accession>A0A1Y6FN73</accession>
<protein>
    <submittedName>
        <fullName evidence="4">Cytochrome P460</fullName>
    </submittedName>
</protein>
<dbReference type="Proteomes" id="UP000194469">
    <property type="component" value="Unassembled WGS sequence"/>
</dbReference>
<feature type="chain" id="PRO_5013209798" evidence="2">
    <location>
        <begin position="27"/>
        <end position="227"/>
    </location>
</feature>
<feature type="compositionally biased region" description="Low complexity" evidence="1">
    <location>
        <begin position="132"/>
        <end position="161"/>
    </location>
</feature>
<dbReference type="EMBL" id="FXWL01000002">
    <property type="protein sequence ID" value="SMQ76464.1"/>
    <property type="molecule type" value="Genomic_DNA"/>
</dbReference>
<sequence>MNGVRKLGAAALIASTLLFGVSAGIAALRTDDRASPIHGVELPEGYRDWKLVSVAQENGRNNDIRAIVGNDIAVRAFRDGTRPFPTGRSSSASPGDTNPRRATTRSSRRRSRSWRGCRPMCRSASRMRRAMPQRGAGATASSRTAARTPTALSLSPVSPVTRSSRRSIPARIWSSAPIRADLRRHLICRNENGRSCRGHDRPGVRAGTSGGGGSRRRAPMAWRLRAR</sequence>
<gene>
    <name evidence="4" type="ORF">SAMN06295984_1903</name>
</gene>
<feature type="region of interest" description="Disordered" evidence="1">
    <location>
        <begin position="195"/>
        <end position="227"/>
    </location>
</feature>
<evidence type="ECO:0000256" key="2">
    <source>
        <dbReference type="SAM" id="SignalP"/>
    </source>
</evidence>
<dbReference type="Pfam" id="PF16694">
    <property type="entry name" value="Cytochrome_P460"/>
    <property type="match status" value="1"/>
</dbReference>
<evidence type="ECO:0000313" key="5">
    <source>
        <dbReference type="Proteomes" id="UP000194469"/>
    </source>
</evidence>
<feature type="compositionally biased region" description="Basic residues" evidence="1">
    <location>
        <begin position="214"/>
        <end position="227"/>
    </location>
</feature>
<keyword evidence="5" id="KW-1185">Reference proteome</keyword>
<feature type="region of interest" description="Disordered" evidence="1">
    <location>
        <begin position="79"/>
        <end position="161"/>
    </location>
</feature>
<dbReference type="InterPro" id="IPR032033">
    <property type="entry name" value="Cytochrome_P460"/>
</dbReference>
<proteinExistence type="predicted"/>
<evidence type="ECO:0000256" key="1">
    <source>
        <dbReference type="SAM" id="MobiDB-lite"/>
    </source>
</evidence>
<feature type="compositionally biased region" description="Basic residues" evidence="1">
    <location>
        <begin position="102"/>
        <end position="115"/>
    </location>
</feature>
<name>A0A1Y6FN73_9SPHN</name>
<evidence type="ECO:0000313" key="4">
    <source>
        <dbReference type="EMBL" id="SMQ76464.1"/>
    </source>
</evidence>
<feature type="signal peptide" evidence="2">
    <location>
        <begin position="1"/>
        <end position="26"/>
    </location>
</feature>
<feature type="domain" description="Cytochrome P460" evidence="3">
    <location>
        <begin position="43"/>
        <end position="87"/>
    </location>
</feature>
<evidence type="ECO:0000259" key="3">
    <source>
        <dbReference type="Pfam" id="PF16694"/>
    </source>
</evidence>
<keyword evidence="2" id="KW-0732">Signal</keyword>